<dbReference type="Gene3D" id="1.10.287.80">
    <property type="entry name" value="ATP synthase, gamma subunit, helix hairpin domain"/>
    <property type="match status" value="1"/>
</dbReference>
<dbReference type="InterPro" id="IPR035968">
    <property type="entry name" value="ATP_synth_F1_ATPase_gsu"/>
</dbReference>
<evidence type="ECO:0000256" key="1">
    <source>
        <dbReference type="ARBA" id="ARBA00003456"/>
    </source>
</evidence>
<keyword evidence="9" id="KW-0066">ATP synthesis</keyword>
<dbReference type="Proteomes" id="UP000176938">
    <property type="component" value="Unassembled WGS sequence"/>
</dbReference>
<comment type="caution">
    <text evidence="10">The sequence shown here is derived from an EMBL/GenBank/DDBJ whole genome shotgun (WGS) entry which is preliminary data.</text>
</comment>
<comment type="similarity">
    <text evidence="3">Belongs to the ATPase gamma chain family.</text>
</comment>
<accession>A0A1F4REG3</accession>
<evidence type="ECO:0000256" key="8">
    <source>
        <dbReference type="ARBA" id="ARBA00023196"/>
    </source>
</evidence>
<name>A0A1F4REG3_UNCSA</name>
<evidence type="ECO:0000256" key="7">
    <source>
        <dbReference type="ARBA" id="ARBA00023136"/>
    </source>
</evidence>
<evidence type="ECO:0000256" key="5">
    <source>
        <dbReference type="ARBA" id="ARBA00022781"/>
    </source>
</evidence>
<dbReference type="GO" id="GO:0045259">
    <property type="term" value="C:proton-transporting ATP synthase complex"/>
    <property type="evidence" value="ECO:0007669"/>
    <property type="project" value="UniProtKB-KW"/>
</dbReference>
<organism evidence="10 11">
    <name type="scientific">candidate division WOR-1 bacterium RIFCSPLOWO2_02_FULL_46_20</name>
    <dbReference type="NCBI Taxonomy" id="1802567"/>
    <lineage>
        <taxon>Bacteria</taxon>
        <taxon>Bacillati</taxon>
        <taxon>Saganbacteria</taxon>
    </lineage>
</organism>
<dbReference type="PANTHER" id="PTHR11693">
    <property type="entry name" value="ATP SYNTHASE GAMMA CHAIN"/>
    <property type="match status" value="1"/>
</dbReference>
<dbReference type="PANTHER" id="PTHR11693:SF22">
    <property type="entry name" value="ATP SYNTHASE SUBUNIT GAMMA, MITOCHONDRIAL"/>
    <property type="match status" value="1"/>
</dbReference>
<dbReference type="CDD" id="cd12151">
    <property type="entry name" value="F1-ATPase_gamma"/>
    <property type="match status" value="1"/>
</dbReference>
<proteinExistence type="inferred from homology"/>
<evidence type="ECO:0000256" key="9">
    <source>
        <dbReference type="ARBA" id="ARBA00023310"/>
    </source>
</evidence>
<keyword evidence="7" id="KW-0472">Membrane</keyword>
<evidence type="ECO:0000313" key="10">
    <source>
        <dbReference type="EMBL" id="OGC05873.1"/>
    </source>
</evidence>
<evidence type="ECO:0000256" key="2">
    <source>
        <dbReference type="ARBA" id="ARBA00004170"/>
    </source>
</evidence>
<sequence length="275" mass="31489">MPAPIKLKRRLKAINSLNAIFKAMQVIAAVKLKKIKECHAAALYCLKQMEAAAQHLDLAQIIPPREKGKTLAVFFSSNRGFCGAFNTNLFNRVQNFAKEQAGLSAPLEFMVFGHKGMEFLRAKKLAVKESHFEENLPFSFFGKIADEIKDSREIYIIYNRFKSLVRQETFARRIMPYDGLPFSGNASHYLLEPEKEKLAREWFKQLIAVRLYYSYMSSLYGEYSARVFTLKNAIENSQELSAGLTLDLNKLRQQNITRDLLEIISSAESLKERGN</sequence>
<evidence type="ECO:0000313" key="11">
    <source>
        <dbReference type="Proteomes" id="UP000176938"/>
    </source>
</evidence>
<comment type="subcellular location">
    <subcellularLocation>
        <location evidence="2">Membrane</location>
        <topology evidence="2">Peripheral membrane protein</topology>
    </subcellularLocation>
</comment>
<dbReference type="SUPFAM" id="SSF52943">
    <property type="entry name" value="ATP synthase (F1-ATPase), gamma subunit"/>
    <property type="match status" value="1"/>
</dbReference>
<evidence type="ECO:0000256" key="3">
    <source>
        <dbReference type="ARBA" id="ARBA00007681"/>
    </source>
</evidence>
<comment type="function">
    <text evidence="1">Produces ATP from ADP in the presence of a proton gradient across the membrane. The gamma chain is believed to be important in regulating ATPase activity and the flow of protons through the CF(0) complex.</text>
</comment>
<evidence type="ECO:0000256" key="6">
    <source>
        <dbReference type="ARBA" id="ARBA00023065"/>
    </source>
</evidence>
<dbReference type="EMBL" id="METP01000033">
    <property type="protein sequence ID" value="OGC05873.1"/>
    <property type="molecule type" value="Genomic_DNA"/>
</dbReference>
<keyword evidence="4" id="KW-0813">Transport</keyword>
<keyword evidence="6" id="KW-0406">Ion transport</keyword>
<dbReference type="InterPro" id="IPR000131">
    <property type="entry name" value="ATP_synth_F1_gsu"/>
</dbReference>
<keyword evidence="5" id="KW-0375">Hydrogen ion transport</keyword>
<dbReference type="AlphaFoldDB" id="A0A1F4REG3"/>
<gene>
    <name evidence="10" type="ORF">A3H38_06725</name>
</gene>
<dbReference type="Pfam" id="PF00231">
    <property type="entry name" value="ATP-synt"/>
    <property type="match status" value="1"/>
</dbReference>
<protein>
    <recommendedName>
        <fullName evidence="12">ATP synthase F1 subunit gamma</fullName>
    </recommendedName>
</protein>
<evidence type="ECO:0008006" key="12">
    <source>
        <dbReference type="Google" id="ProtNLM"/>
    </source>
</evidence>
<evidence type="ECO:0000256" key="4">
    <source>
        <dbReference type="ARBA" id="ARBA00022448"/>
    </source>
</evidence>
<dbReference type="Gene3D" id="3.40.1380.10">
    <property type="match status" value="1"/>
</dbReference>
<reference evidence="10 11" key="1">
    <citation type="journal article" date="2016" name="Nat. Commun.">
        <title>Thousands of microbial genomes shed light on interconnected biogeochemical processes in an aquifer system.</title>
        <authorList>
            <person name="Anantharaman K."/>
            <person name="Brown C.T."/>
            <person name="Hug L.A."/>
            <person name="Sharon I."/>
            <person name="Castelle C.J."/>
            <person name="Probst A.J."/>
            <person name="Thomas B.C."/>
            <person name="Singh A."/>
            <person name="Wilkins M.J."/>
            <person name="Karaoz U."/>
            <person name="Brodie E.L."/>
            <person name="Williams K.H."/>
            <person name="Hubbard S.S."/>
            <person name="Banfield J.F."/>
        </authorList>
    </citation>
    <scope>NUCLEOTIDE SEQUENCE [LARGE SCALE GENOMIC DNA]</scope>
</reference>
<dbReference type="GO" id="GO:0046933">
    <property type="term" value="F:proton-transporting ATP synthase activity, rotational mechanism"/>
    <property type="evidence" value="ECO:0007669"/>
    <property type="project" value="InterPro"/>
</dbReference>
<keyword evidence="8" id="KW-0139">CF(1)</keyword>
<dbReference type="PRINTS" id="PR00126">
    <property type="entry name" value="ATPASEGAMMA"/>
</dbReference>